<feature type="region of interest" description="Disordered" evidence="2">
    <location>
        <begin position="40"/>
        <end position="62"/>
    </location>
</feature>
<feature type="domain" description="C2H2-type" evidence="3">
    <location>
        <begin position="27"/>
        <end position="54"/>
    </location>
</feature>
<evidence type="ECO:0000256" key="1">
    <source>
        <dbReference type="PROSITE-ProRule" id="PRU00042"/>
    </source>
</evidence>
<dbReference type="PROSITE" id="PS00028">
    <property type="entry name" value="ZINC_FINGER_C2H2_1"/>
    <property type="match status" value="1"/>
</dbReference>
<dbReference type="PANTHER" id="PTHR46353">
    <property type="entry name" value="ZINC FINGER PROTEIN 5"/>
    <property type="match status" value="1"/>
</dbReference>
<dbReference type="GO" id="GO:0003700">
    <property type="term" value="F:DNA-binding transcription factor activity"/>
    <property type="evidence" value="ECO:0007669"/>
    <property type="project" value="TreeGrafter"/>
</dbReference>
<dbReference type="GO" id="GO:0000976">
    <property type="term" value="F:transcription cis-regulatory region binding"/>
    <property type="evidence" value="ECO:0007669"/>
    <property type="project" value="TreeGrafter"/>
</dbReference>
<dbReference type="KEGG" id="crb:17882697"/>
<dbReference type="SUPFAM" id="SSF57667">
    <property type="entry name" value="beta-beta-alpha zinc fingers"/>
    <property type="match status" value="1"/>
</dbReference>
<sequence length="180" mass="20103">MFSSGLSDGSEISDDGSSTGSLENQKYKCKYCPKRFDKSQALGGHQNAHRKERELTKKRNLGQLNQSGLDLYRSSFSYPYKFPKEYALPPGFEEPRYKADRLENQTMMNEYDKYAESLGSNFVGQSQPQPLFSPSSPLSLDLCLGTGKPQTQPIETTNAADEMVGENENDGSPLSHSLKR</sequence>
<dbReference type="InterPro" id="IPR044299">
    <property type="entry name" value="GIS3/ZFP5/ZFP6"/>
</dbReference>
<dbReference type="OrthoDB" id="1106606at2759"/>
<name>R0H166_9BRAS</name>
<evidence type="ECO:0000256" key="2">
    <source>
        <dbReference type="SAM" id="MobiDB-lite"/>
    </source>
</evidence>
<proteinExistence type="predicted"/>
<dbReference type="GO" id="GO:0010090">
    <property type="term" value="P:trichome morphogenesis"/>
    <property type="evidence" value="ECO:0007669"/>
    <property type="project" value="InterPro"/>
</dbReference>
<dbReference type="AlphaFoldDB" id="R0H166"/>
<feature type="compositionally biased region" description="Low complexity" evidence="2">
    <location>
        <begin position="1"/>
        <end position="21"/>
    </location>
</feature>
<accession>R0H166</accession>
<keyword evidence="1" id="KW-0863">Zinc-finger</keyword>
<feature type="region of interest" description="Disordered" evidence="2">
    <location>
        <begin position="1"/>
        <end position="23"/>
    </location>
</feature>
<organism evidence="4 5">
    <name type="scientific">Capsella rubella</name>
    <dbReference type="NCBI Taxonomy" id="81985"/>
    <lineage>
        <taxon>Eukaryota</taxon>
        <taxon>Viridiplantae</taxon>
        <taxon>Streptophyta</taxon>
        <taxon>Embryophyta</taxon>
        <taxon>Tracheophyta</taxon>
        <taxon>Spermatophyta</taxon>
        <taxon>Magnoliopsida</taxon>
        <taxon>eudicotyledons</taxon>
        <taxon>Gunneridae</taxon>
        <taxon>Pentapetalae</taxon>
        <taxon>rosids</taxon>
        <taxon>malvids</taxon>
        <taxon>Brassicales</taxon>
        <taxon>Brassicaceae</taxon>
        <taxon>Camelineae</taxon>
        <taxon>Capsella</taxon>
    </lineage>
</organism>
<protein>
    <recommendedName>
        <fullName evidence="3">C2H2-type domain-containing protein</fullName>
    </recommendedName>
</protein>
<feature type="compositionally biased region" description="Polar residues" evidence="2">
    <location>
        <begin position="170"/>
        <end position="180"/>
    </location>
</feature>
<feature type="region of interest" description="Disordered" evidence="2">
    <location>
        <begin position="142"/>
        <end position="180"/>
    </location>
</feature>
<dbReference type="GO" id="GO:0009736">
    <property type="term" value="P:cytokinin-activated signaling pathway"/>
    <property type="evidence" value="ECO:0007669"/>
    <property type="project" value="TreeGrafter"/>
</dbReference>
<dbReference type="Pfam" id="PF13912">
    <property type="entry name" value="zf-C2H2_6"/>
    <property type="match status" value="1"/>
</dbReference>
<dbReference type="EMBL" id="KB870810">
    <property type="protein sequence ID" value="EOA22949.1"/>
    <property type="molecule type" value="Genomic_DNA"/>
</dbReference>
<dbReference type="GO" id="GO:0009740">
    <property type="term" value="P:gibberellic acid mediated signaling pathway"/>
    <property type="evidence" value="ECO:0007669"/>
    <property type="project" value="TreeGrafter"/>
</dbReference>
<keyword evidence="1" id="KW-0479">Metal-binding</keyword>
<feature type="compositionally biased region" description="Polar residues" evidence="2">
    <location>
        <begin position="148"/>
        <end position="159"/>
    </location>
</feature>
<dbReference type="STRING" id="81985.R0H166"/>
<dbReference type="InterPro" id="IPR036236">
    <property type="entry name" value="Znf_C2H2_sf"/>
</dbReference>
<evidence type="ECO:0000259" key="3">
    <source>
        <dbReference type="PROSITE" id="PS50157"/>
    </source>
</evidence>
<dbReference type="Gene3D" id="3.30.160.60">
    <property type="entry name" value="Classic Zinc Finger"/>
    <property type="match status" value="1"/>
</dbReference>
<dbReference type="PANTHER" id="PTHR46353:SF5">
    <property type="entry name" value="ZINC FINGER PROTEIN 5"/>
    <property type="match status" value="1"/>
</dbReference>
<keyword evidence="1" id="KW-0862">Zinc</keyword>
<dbReference type="PROSITE" id="PS50157">
    <property type="entry name" value="ZINC_FINGER_C2H2_2"/>
    <property type="match status" value="1"/>
</dbReference>
<reference evidence="5" key="1">
    <citation type="journal article" date="2013" name="Nat. Genet.">
        <title>The Capsella rubella genome and the genomic consequences of rapid mating system evolution.</title>
        <authorList>
            <person name="Slotte T."/>
            <person name="Hazzouri K.M."/>
            <person name="Agren J.A."/>
            <person name="Koenig D."/>
            <person name="Maumus F."/>
            <person name="Guo Y.L."/>
            <person name="Steige K."/>
            <person name="Platts A.E."/>
            <person name="Escobar J.S."/>
            <person name="Newman L.K."/>
            <person name="Wang W."/>
            <person name="Mandakova T."/>
            <person name="Vello E."/>
            <person name="Smith L.M."/>
            <person name="Henz S.R."/>
            <person name="Steffen J."/>
            <person name="Takuno S."/>
            <person name="Brandvain Y."/>
            <person name="Coop G."/>
            <person name="Andolfatto P."/>
            <person name="Hu T.T."/>
            <person name="Blanchette M."/>
            <person name="Clark R.M."/>
            <person name="Quesneville H."/>
            <person name="Nordborg M."/>
            <person name="Gaut B.S."/>
            <person name="Lysak M.A."/>
            <person name="Jenkins J."/>
            <person name="Grimwood J."/>
            <person name="Chapman J."/>
            <person name="Prochnik S."/>
            <person name="Shu S."/>
            <person name="Rokhsar D."/>
            <person name="Schmutz J."/>
            <person name="Weigel D."/>
            <person name="Wright S.I."/>
        </authorList>
    </citation>
    <scope>NUCLEOTIDE SEQUENCE [LARGE SCALE GENOMIC DNA]</scope>
    <source>
        <strain evidence="5">cv. Monte Gargano</strain>
    </source>
</reference>
<keyword evidence="5" id="KW-1185">Reference proteome</keyword>
<dbReference type="Proteomes" id="UP000029121">
    <property type="component" value="Unassembled WGS sequence"/>
</dbReference>
<gene>
    <name evidence="4" type="ORF">CARUB_v10003685mg</name>
</gene>
<evidence type="ECO:0000313" key="4">
    <source>
        <dbReference type="EMBL" id="EOA22949.1"/>
    </source>
</evidence>
<evidence type="ECO:0000313" key="5">
    <source>
        <dbReference type="Proteomes" id="UP000029121"/>
    </source>
</evidence>
<dbReference type="GO" id="GO:0005634">
    <property type="term" value="C:nucleus"/>
    <property type="evidence" value="ECO:0007669"/>
    <property type="project" value="TreeGrafter"/>
</dbReference>
<dbReference type="GO" id="GO:0008270">
    <property type="term" value="F:zinc ion binding"/>
    <property type="evidence" value="ECO:0007669"/>
    <property type="project" value="UniProtKB-KW"/>
</dbReference>
<dbReference type="InterPro" id="IPR013087">
    <property type="entry name" value="Znf_C2H2_type"/>
</dbReference>